<evidence type="ECO:0000313" key="1">
    <source>
        <dbReference type="EMBL" id="NBG94243.1"/>
    </source>
</evidence>
<dbReference type="GeneID" id="300656299"/>
<evidence type="ECO:0000313" key="2">
    <source>
        <dbReference type="Proteomes" id="UP000470384"/>
    </source>
</evidence>
<organism evidence="1 2">
    <name type="scientific">Pyruvatibacter mobilis</name>
    <dbReference type="NCBI Taxonomy" id="1712261"/>
    <lineage>
        <taxon>Bacteria</taxon>
        <taxon>Pseudomonadati</taxon>
        <taxon>Pseudomonadota</taxon>
        <taxon>Alphaproteobacteria</taxon>
        <taxon>Hyphomicrobiales</taxon>
        <taxon>Parvibaculaceae</taxon>
        <taxon>Pyruvatibacter</taxon>
    </lineage>
</organism>
<dbReference type="PROSITE" id="PS51257">
    <property type="entry name" value="PROKAR_LIPOPROTEIN"/>
    <property type="match status" value="1"/>
</dbReference>
<evidence type="ECO:0008006" key="3">
    <source>
        <dbReference type="Google" id="ProtNLM"/>
    </source>
</evidence>
<dbReference type="EMBL" id="WXYQ01000001">
    <property type="protein sequence ID" value="NBG94243.1"/>
    <property type="molecule type" value="Genomic_DNA"/>
</dbReference>
<protein>
    <recommendedName>
        <fullName evidence="3">Lipoprotein</fullName>
    </recommendedName>
</protein>
<keyword evidence="2" id="KW-1185">Reference proteome</keyword>
<gene>
    <name evidence="1" type="ORF">GTQ45_00690</name>
</gene>
<reference evidence="1 2" key="1">
    <citation type="journal article" date="2016" name="Int. J. Syst. Evol. Microbiol.">
        <title>Pyruvatibacter mobilis gen. nov., sp. nov., a marine bacterium from the culture broth of Picochlorum sp. 122.</title>
        <authorList>
            <person name="Wang G."/>
            <person name="Tang M."/>
            <person name="Wu H."/>
            <person name="Dai S."/>
            <person name="Li T."/>
            <person name="Chen C."/>
            <person name="He H."/>
            <person name="Fan J."/>
            <person name="Xiang W."/>
            <person name="Li X."/>
        </authorList>
    </citation>
    <scope>NUCLEOTIDE SEQUENCE [LARGE SCALE GENOMIC DNA]</scope>
    <source>
        <strain evidence="1 2">GYP-11</strain>
    </source>
</reference>
<proteinExistence type="predicted"/>
<name>A0A845Q715_9HYPH</name>
<dbReference type="RefSeq" id="WP_036263116.1">
    <property type="nucleotide sequence ID" value="NZ_BMHN01000001.1"/>
</dbReference>
<accession>A0A845Q715</accession>
<comment type="caution">
    <text evidence="1">The sequence shown here is derived from an EMBL/GenBank/DDBJ whole genome shotgun (WGS) entry which is preliminary data.</text>
</comment>
<dbReference type="Proteomes" id="UP000470384">
    <property type="component" value="Unassembled WGS sequence"/>
</dbReference>
<sequence length="102" mass="11509">MTPARLARTIAPAILLAALTACTSPEERAARAQAQLAADKAECTELGFTETTEPFGNCLLKLREIRALEADTQARRQAAAQAFWGPNWPFYYDRWRRHPYGW</sequence>
<dbReference type="AlphaFoldDB" id="A0A845Q715"/>